<dbReference type="GO" id="GO:0005886">
    <property type="term" value="C:plasma membrane"/>
    <property type="evidence" value="ECO:0007669"/>
    <property type="project" value="TreeGrafter"/>
</dbReference>
<evidence type="ECO:0000259" key="6">
    <source>
        <dbReference type="Pfam" id="PF04085"/>
    </source>
</evidence>
<dbReference type="Pfam" id="PF04085">
    <property type="entry name" value="MreC"/>
    <property type="match status" value="1"/>
</dbReference>
<gene>
    <name evidence="7" type="ORF">SAMN04488700_2210</name>
</gene>
<evidence type="ECO:0000256" key="3">
    <source>
        <dbReference type="ARBA" id="ARBA00022960"/>
    </source>
</evidence>
<dbReference type="Gene3D" id="2.40.10.340">
    <property type="entry name" value="Rod shape-determining protein MreC, domain 1"/>
    <property type="match status" value="1"/>
</dbReference>
<name>A0A1X7NMJ1_9LACT</name>
<dbReference type="InterPro" id="IPR042175">
    <property type="entry name" value="Cell/Rod_MreC_2"/>
</dbReference>
<dbReference type="EMBL" id="FXBJ01000002">
    <property type="protein sequence ID" value="SMH39192.1"/>
    <property type="molecule type" value="Genomic_DNA"/>
</dbReference>
<organism evidence="7 8">
    <name type="scientific">Carnobacterium iners</name>
    <dbReference type="NCBI Taxonomy" id="1073423"/>
    <lineage>
        <taxon>Bacteria</taxon>
        <taxon>Bacillati</taxon>
        <taxon>Bacillota</taxon>
        <taxon>Bacilli</taxon>
        <taxon>Lactobacillales</taxon>
        <taxon>Carnobacteriaceae</taxon>
        <taxon>Carnobacterium</taxon>
    </lineage>
</organism>
<protein>
    <recommendedName>
        <fullName evidence="2 5">Cell shape-determining protein MreC</fullName>
    </recommendedName>
    <alternativeName>
        <fullName evidence="4 5">Cell shape protein MreC</fullName>
    </alternativeName>
</protein>
<dbReference type="Proteomes" id="UP000193435">
    <property type="component" value="Unassembled WGS sequence"/>
</dbReference>
<dbReference type="PIRSF" id="PIRSF038471">
    <property type="entry name" value="MreC"/>
    <property type="match status" value="1"/>
</dbReference>
<evidence type="ECO:0000313" key="8">
    <source>
        <dbReference type="Proteomes" id="UP000193435"/>
    </source>
</evidence>
<dbReference type="GO" id="GO:0008360">
    <property type="term" value="P:regulation of cell shape"/>
    <property type="evidence" value="ECO:0007669"/>
    <property type="project" value="UniProtKB-KW"/>
</dbReference>
<accession>A0A1X7NMJ1</accession>
<dbReference type="InterPro" id="IPR055342">
    <property type="entry name" value="MreC_beta-barrel_core"/>
</dbReference>
<dbReference type="STRING" id="1073423.SAMN04488700_2210"/>
<reference evidence="7 8" key="1">
    <citation type="submission" date="2017-04" db="EMBL/GenBank/DDBJ databases">
        <authorList>
            <person name="Afonso C.L."/>
            <person name="Miller P.J."/>
            <person name="Scott M.A."/>
            <person name="Spackman E."/>
            <person name="Goraichik I."/>
            <person name="Dimitrov K.M."/>
            <person name="Suarez D.L."/>
            <person name="Swayne D.E."/>
        </authorList>
    </citation>
    <scope>NUCLEOTIDE SEQUENCE [LARGE SCALE GENOMIC DNA]</scope>
    <source>
        <strain evidence="7 8">LMG26642</strain>
    </source>
</reference>
<evidence type="ECO:0000256" key="4">
    <source>
        <dbReference type="ARBA" id="ARBA00032089"/>
    </source>
</evidence>
<dbReference type="NCBIfam" id="TIGR00219">
    <property type="entry name" value="mreC"/>
    <property type="match status" value="1"/>
</dbReference>
<dbReference type="InterPro" id="IPR007221">
    <property type="entry name" value="MreC"/>
</dbReference>
<feature type="domain" description="Rod shape-determining protein MreC beta-barrel core" evidence="6">
    <location>
        <begin position="123"/>
        <end position="275"/>
    </location>
</feature>
<comment type="similarity">
    <text evidence="1 5">Belongs to the MreC family.</text>
</comment>
<evidence type="ECO:0000256" key="2">
    <source>
        <dbReference type="ARBA" id="ARBA00013855"/>
    </source>
</evidence>
<dbReference type="OrthoDB" id="9792313at2"/>
<dbReference type="PANTHER" id="PTHR34138">
    <property type="entry name" value="CELL SHAPE-DETERMINING PROTEIN MREC"/>
    <property type="match status" value="1"/>
</dbReference>
<keyword evidence="8" id="KW-1185">Reference proteome</keyword>
<comment type="function">
    <text evidence="5">Involved in formation and maintenance of cell shape.</text>
</comment>
<dbReference type="PANTHER" id="PTHR34138:SF1">
    <property type="entry name" value="CELL SHAPE-DETERMINING PROTEIN MREC"/>
    <property type="match status" value="1"/>
</dbReference>
<keyword evidence="3 5" id="KW-0133">Cell shape</keyword>
<dbReference type="InterPro" id="IPR042177">
    <property type="entry name" value="Cell/Rod_1"/>
</dbReference>
<dbReference type="Gene3D" id="2.40.10.350">
    <property type="entry name" value="Rod shape-determining protein MreC, domain 2"/>
    <property type="match status" value="1"/>
</dbReference>
<evidence type="ECO:0000256" key="5">
    <source>
        <dbReference type="PIRNR" id="PIRNR038471"/>
    </source>
</evidence>
<dbReference type="AlphaFoldDB" id="A0A1X7NMJ1"/>
<proteinExistence type="inferred from homology"/>
<evidence type="ECO:0000313" key="7">
    <source>
        <dbReference type="EMBL" id="SMH39192.1"/>
    </source>
</evidence>
<sequence length="283" mass="30928">MRQFLSNKKLIILLVSVIVCLGLIAYSISGNGKPTLVQRIGNDITAVTGRLLSRPTNVVINFIDSVENLKNTYKENQLLKSKIDGIYEIEVELGNLKQDNKKMKEQLELQDTLSDYEEINGTVISRNPDNWINQIVVDRGSQSGITVGLSVMADNGLIGRVIEVNPASSKVQLITTSDQNNSRVAASVSSKEGFVHGIINGYDIESNRLIMKQITTKVTLKKGDQVMTSGLGGISPSSLLIGTIDEVKLDSHGLSQEAYVVPASDFDDIRYVTFIQRTAEGGE</sequence>
<dbReference type="RefSeq" id="WP_085560239.1">
    <property type="nucleotide sequence ID" value="NZ_FOAH01000002.1"/>
</dbReference>
<evidence type="ECO:0000256" key="1">
    <source>
        <dbReference type="ARBA" id="ARBA00009369"/>
    </source>
</evidence>